<evidence type="ECO:0000313" key="10">
    <source>
        <dbReference type="EMBL" id="MFH5243332.1"/>
    </source>
</evidence>
<feature type="transmembrane region" description="Helical" evidence="6">
    <location>
        <begin position="38"/>
        <end position="59"/>
    </location>
</feature>
<dbReference type="Proteomes" id="UP001609176">
    <property type="component" value="Unassembled WGS sequence"/>
</dbReference>
<dbReference type="Proteomes" id="UP001609175">
    <property type="component" value="Unassembled WGS sequence"/>
</dbReference>
<comment type="caution">
    <text evidence="8">The sequence shown here is derived from an EMBL/GenBank/DDBJ whole genome shotgun (WGS) entry which is preliminary data.</text>
</comment>
<organism evidence="8 11">
    <name type="scientific">Antrihabitans spumae</name>
    <dbReference type="NCBI Taxonomy" id="3373370"/>
    <lineage>
        <taxon>Bacteria</taxon>
        <taxon>Bacillati</taxon>
        <taxon>Actinomycetota</taxon>
        <taxon>Actinomycetes</taxon>
        <taxon>Mycobacteriales</taxon>
        <taxon>Nocardiaceae</taxon>
        <taxon>Antrihabitans</taxon>
    </lineage>
</organism>
<name>A0ABW7JVT0_9NOCA</name>
<keyword evidence="3 6" id="KW-1133">Transmembrane helix</keyword>
<dbReference type="Proteomes" id="UP001609219">
    <property type="component" value="Unassembled WGS sequence"/>
</dbReference>
<feature type="transmembrane region" description="Helical" evidence="6">
    <location>
        <begin position="79"/>
        <end position="103"/>
    </location>
</feature>
<evidence type="ECO:0000256" key="4">
    <source>
        <dbReference type="ARBA" id="ARBA00023136"/>
    </source>
</evidence>
<evidence type="ECO:0000256" key="6">
    <source>
        <dbReference type="SAM" id="Phobius"/>
    </source>
</evidence>
<evidence type="ECO:0000313" key="12">
    <source>
        <dbReference type="Proteomes" id="UP001609176"/>
    </source>
</evidence>
<keyword evidence="2 6" id="KW-0812">Transmembrane</keyword>
<dbReference type="EMBL" id="JBIMSO010000138">
    <property type="protein sequence ID" value="MFH5211830.1"/>
    <property type="molecule type" value="Genomic_DNA"/>
</dbReference>
<feature type="domain" description="Lipopolysaccharide assembly protein A" evidence="7">
    <location>
        <begin position="61"/>
        <end position="111"/>
    </location>
</feature>
<accession>A0ABW7JVT0</accession>
<keyword evidence="13" id="KW-1185">Reference proteome</keyword>
<evidence type="ECO:0000256" key="5">
    <source>
        <dbReference type="SAM" id="MobiDB-lite"/>
    </source>
</evidence>
<evidence type="ECO:0000259" key="7">
    <source>
        <dbReference type="Pfam" id="PF06305"/>
    </source>
</evidence>
<protein>
    <submittedName>
        <fullName evidence="8">Lipopolysaccharide assembly LapA domain-containing protein</fullName>
    </submittedName>
</protein>
<proteinExistence type="predicted"/>
<dbReference type="InterPro" id="IPR010445">
    <property type="entry name" value="LapA_dom"/>
</dbReference>
<evidence type="ECO:0000256" key="3">
    <source>
        <dbReference type="ARBA" id="ARBA00022989"/>
    </source>
</evidence>
<evidence type="ECO:0000313" key="8">
    <source>
        <dbReference type="EMBL" id="MFH5211830.1"/>
    </source>
</evidence>
<keyword evidence="1" id="KW-1003">Cell membrane</keyword>
<reference evidence="11 12" key="1">
    <citation type="submission" date="2024-10" db="EMBL/GenBank/DDBJ databases">
        <authorList>
            <person name="Riesco R."/>
        </authorList>
    </citation>
    <scope>NUCLEOTIDE SEQUENCE [LARGE SCALE GENOMIC DNA]</scope>
    <source>
        <strain evidence="10 12">NCIMB 15448</strain>
        <strain evidence="8 11">NCIMB 15449</strain>
        <strain evidence="9 13">NCIMB 15450</strain>
    </source>
</reference>
<dbReference type="EMBL" id="JBIMSN010000118">
    <property type="protein sequence ID" value="MFH5231604.1"/>
    <property type="molecule type" value="Genomic_DNA"/>
</dbReference>
<evidence type="ECO:0000256" key="1">
    <source>
        <dbReference type="ARBA" id="ARBA00022475"/>
    </source>
</evidence>
<evidence type="ECO:0000313" key="11">
    <source>
        <dbReference type="Proteomes" id="UP001609175"/>
    </source>
</evidence>
<evidence type="ECO:0000313" key="13">
    <source>
        <dbReference type="Proteomes" id="UP001609219"/>
    </source>
</evidence>
<keyword evidence="4 6" id="KW-0472">Membrane</keyword>
<dbReference type="RefSeq" id="WP_395118635.1">
    <property type="nucleotide sequence ID" value="NZ_JBIMSN010000118.1"/>
</dbReference>
<sequence>MSTPYEPLPPHEQDPLLTTPPASDLPTKSSRKIQQTRVGYTWVGLVVSALVGIVLLIFILQNLDPAQIDILFWQMNLPIGIAVLLASILGALIMAMVGGARIFQIRKQAKRM</sequence>
<dbReference type="Pfam" id="PF06305">
    <property type="entry name" value="LapA_dom"/>
    <property type="match status" value="1"/>
</dbReference>
<evidence type="ECO:0000313" key="9">
    <source>
        <dbReference type="EMBL" id="MFH5231604.1"/>
    </source>
</evidence>
<dbReference type="EMBL" id="JBIMSP010000024">
    <property type="protein sequence ID" value="MFH5243332.1"/>
    <property type="molecule type" value="Genomic_DNA"/>
</dbReference>
<gene>
    <name evidence="10" type="ORF">ACHIPV_15845</name>
    <name evidence="8" type="ORF">ACHIPZ_27045</name>
    <name evidence="9" type="ORF">ACHIRB_24000</name>
</gene>
<feature type="region of interest" description="Disordered" evidence="5">
    <location>
        <begin position="1"/>
        <end position="30"/>
    </location>
</feature>
<evidence type="ECO:0000256" key="2">
    <source>
        <dbReference type="ARBA" id="ARBA00022692"/>
    </source>
</evidence>